<accession>A0A4Y1S285</accession>
<proteinExistence type="predicted"/>
<name>A0A4Y1S285_PRUDU</name>
<reference evidence="1" key="1">
    <citation type="journal article" date="2019" name="Science">
        <title>Mutation of a bHLH transcription factor allowed almond domestication.</title>
        <authorList>
            <person name="Sanchez-Perez R."/>
            <person name="Pavan S."/>
            <person name="Mazzeo R."/>
            <person name="Moldovan C."/>
            <person name="Aiese Cigliano R."/>
            <person name="Del Cueto J."/>
            <person name="Ricciardi F."/>
            <person name="Lotti C."/>
            <person name="Ricciardi L."/>
            <person name="Dicenta F."/>
            <person name="Lopez-Marques R.L."/>
            <person name="Lindberg Moller B."/>
        </authorList>
    </citation>
    <scope>NUCLEOTIDE SEQUENCE</scope>
</reference>
<dbReference type="EMBL" id="AP019304">
    <property type="protein sequence ID" value="BBH10255.1"/>
    <property type="molecule type" value="Genomic_DNA"/>
</dbReference>
<gene>
    <name evidence="1" type="ORF">Prudu_022989</name>
</gene>
<protein>
    <submittedName>
        <fullName evidence="1">Uncharacterized protein</fullName>
    </submittedName>
</protein>
<organism evidence="1">
    <name type="scientific">Prunus dulcis</name>
    <name type="common">Almond</name>
    <name type="synonym">Amygdalus dulcis</name>
    <dbReference type="NCBI Taxonomy" id="3755"/>
    <lineage>
        <taxon>Eukaryota</taxon>
        <taxon>Viridiplantae</taxon>
        <taxon>Streptophyta</taxon>
        <taxon>Embryophyta</taxon>
        <taxon>Tracheophyta</taxon>
        <taxon>Spermatophyta</taxon>
        <taxon>Magnoliopsida</taxon>
        <taxon>eudicotyledons</taxon>
        <taxon>Gunneridae</taxon>
        <taxon>Pentapetalae</taxon>
        <taxon>rosids</taxon>
        <taxon>fabids</taxon>
        <taxon>Rosales</taxon>
        <taxon>Rosaceae</taxon>
        <taxon>Amygdaloideae</taxon>
        <taxon>Amygdaleae</taxon>
        <taxon>Prunus</taxon>
    </lineage>
</organism>
<dbReference type="AlphaFoldDB" id="A0A4Y1S285"/>
<sequence>MVKNGVRYGVVGGRTGTAGGGGGSTDNRGRHRILAELNRLEQELKFLQSSYKTDDFTAQVLEGVSRPLANSNLINDEGEFKDLFQPWEEKYHKIKS</sequence>
<evidence type="ECO:0000313" key="1">
    <source>
        <dbReference type="EMBL" id="BBH10255.1"/>
    </source>
</evidence>